<dbReference type="InterPro" id="IPR029016">
    <property type="entry name" value="GAF-like_dom_sf"/>
</dbReference>
<dbReference type="InterPro" id="IPR029787">
    <property type="entry name" value="Nucleotide_cyclase"/>
</dbReference>
<dbReference type="InterPro" id="IPR000160">
    <property type="entry name" value="GGDEF_dom"/>
</dbReference>
<organism evidence="2 3">
    <name type="scientific">Candidatus Cellulosilyticum pullistercoris</name>
    <dbReference type="NCBI Taxonomy" id="2838521"/>
    <lineage>
        <taxon>Bacteria</taxon>
        <taxon>Bacillati</taxon>
        <taxon>Bacillota</taxon>
        <taxon>Clostridia</taxon>
        <taxon>Lachnospirales</taxon>
        <taxon>Cellulosilyticaceae</taxon>
        <taxon>Cellulosilyticum</taxon>
    </lineage>
</organism>
<dbReference type="NCBIfam" id="TIGR00254">
    <property type="entry name" value="GGDEF"/>
    <property type="match status" value="1"/>
</dbReference>
<dbReference type="SUPFAM" id="SSF55073">
    <property type="entry name" value="Nucleotide cyclase"/>
    <property type="match status" value="1"/>
</dbReference>
<sequence length="359" mass="41133">MNEGLRANEENIEYLQLELQQQRGMLWLLGEIIKAAINITEFKQLMSVLTDMLMGVMGVTTCYLWIKIENIKVEDYTVFLRSVELQNEFKELRHSVLPKALKELTGSYVFEKSEIEDSLLEDITMPCSRLAVPLRNFNDDSIFGILVLEHEEEHFFTNNTIAFFETLSIFIASNAQNSKLLQSVAEESIKDPLTEIYNRRYLSEALKNFKDKYRHITVAVIDTDNFKTINDELGHMEGDTVLKGIAQLAKGIIKDCGGEVIRYGGDEFIILIPRPLVESVHILEEFRKSVHYIKVAYDLATDISVTLGVCSYPEILEDYSQLIRVADQALLRGKTKGKNRVVLASEEDMRLTENDYELI</sequence>
<dbReference type="CDD" id="cd01949">
    <property type="entry name" value="GGDEF"/>
    <property type="match status" value="1"/>
</dbReference>
<dbReference type="SUPFAM" id="SSF55781">
    <property type="entry name" value="GAF domain-like"/>
    <property type="match status" value="1"/>
</dbReference>
<dbReference type="Pfam" id="PF00990">
    <property type="entry name" value="GGDEF"/>
    <property type="match status" value="1"/>
</dbReference>
<dbReference type="InterPro" id="IPR050469">
    <property type="entry name" value="Diguanylate_Cyclase"/>
</dbReference>
<dbReference type="EMBL" id="JAHLFQ010000183">
    <property type="protein sequence ID" value="MBU3804667.1"/>
    <property type="molecule type" value="Genomic_DNA"/>
</dbReference>
<evidence type="ECO:0000259" key="1">
    <source>
        <dbReference type="PROSITE" id="PS50887"/>
    </source>
</evidence>
<dbReference type="Gene3D" id="3.30.450.40">
    <property type="match status" value="1"/>
</dbReference>
<evidence type="ECO:0000313" key="3">
    <source>
        <dbReference type="Proteomes" id="UP000824229"/>
    </source>
</evidence>
<feature type="domain" description="GGDEF" evidence="1">
    <location>
        <begin position="214"/>
        <end position="346"/>
    </location>
</feature>
<dbReference type="Gene3D" id="3.30.70.270">
    <property type="match status" value="1"/>
</dbReference>
<dbReference type="GO" id="GO:0005886">
    <property type="term" value="C:plasma membrane"/>
    <property type="evidence" value="ECO:0007669"/>
    <property type="project" value="TreeGrafter"/>
</dbReference>
<dbReference type="GO" id="GO:0052621">
    <property type="term" value="F:diguanylate cyclase activity"/>
    <property type="evidence" value="ECO:0007669"/>
    <property type="project" value="TreeGrafter"/>
</dbReference>
<protein>
    <submittedName>
        <fullName evidence="2">Sensor domain-containing diguanylate cyclase</fullName>
    </submittedName>
</protein>
<dbReference type="AlphaFoldDB" id="A0A9E2KDD8"/>
<dbReference type="PANTHER" id="PTHR45138">
    <property type="entry name" value="REGULATORY COMPONENTS OF SENSORY TRANSDUCTION SYSTEM"/>
    <property type="match status" value="1"/>
</dbReference>
<dbReference type="InterPro" id="IPR043128">
    <property type="entry name" value="Rev_trsase/Diguanyl_cyclase"/>
</dbReference>
<proteinExistence type="predicted"/>
<gene>
    <name evidence="2" type="ORF">H9872_07915</name>
</gene>
<dbReference type="Proteomes" id="UP000824229">
    <property type="component" value="Unassembled WGS sequence"/>
</dbReference>
<accession>A0A9E2KDD8</accession>
<comment type="caution">
    <text evidence="2">The sequence shown here is derived from an EMBL/GenBank/DDBJ whole genome shotgun (WGS) entry which is preliminary data.</text>
</comment>
<dbReference type="GO" id="GO:0043709">
    <property type="term" value="P:cell adhesion involved in single-species biofilm formation"/>
    <property type="evidence" value="ECO:0007669"/>
    <property type="project" value="TreeGrafter"/>
</dbReference>
<dbReference type="PANTHER" id="PTHR45138:SF9">
    <property type="entry name" value="DIGUANYLATE CYCLASE DGCM-RELATED"/>
    <property type="match status" value="1"/>
</dbReference>
<name>A0A9E2KDD8_9FIRM</name>
<dbReference type="SMART" id="SM00267">
    <property type="entry name" value="GGDEF"/>
    <property type="match status" value="1"/>
</dbReference>
<dbReference type="PROSITE" id="PS50887">
    <property type="entry name" value="GGDEF"/>
    <property type="match status" value="1"/>
</dbReference>
<reference evidence="2" key="1">
    <citation type="journal article" date="2021" name="PeerJ">
        <title>Extensive microbial diversity within the chicken gut microbiome revealed by metagenomics and culture.</title>
        <authorList>
            <person name="Gilroy R."/>
            <person name="Ravi A."/>
            <person name="Getino M."/>
            <person name="Pursley I."/>
            <person name="Horton D.L."/>
            <person name="Alikhan N.F."/>
            <person name="Baker D."/>
            <person name="Gharbi K."/>
            <person name="Hall N."/>
            <person name="Watson M."/>
            <person name="Adriaenssens E.M."/>
            <person name="Foster-Nyarko E."/>
            <person name="Jarju S."/>
            <person name="Secka A."/>
            <person name="Antonio M."/>
            <person name="Oren A."/>
            <person name="Chaudhuri R.R."/>
            <person name="La Ragione R."/>
            <person name="Hildebrand F."/>
            <person name="Pallen M.J."/>
        </authorList>
    </citation>
    <scope>NUCLEOTIDE SEQUENCE</scope>
    <source>
        <strain evidence="2">B5-657</strain>
    </source>
</reference>
<dbReference type="GO" id="GO:1902201">
    <property type="term" value="P:negative regulation of bacterial-type flagellum-dependent cell motility"/>
    <property type="evidence" value="ECO:0007669"/>
    <property type="project" value="TreeGrafter"/>
</dbReference>
<reference evidence="2" key="2">
    <citation type="submission" date="2021-04" db="EMBL/GenBank/DDBJ databases">
        <authorList>
            <person name="Gilroy R."/>
        </authorList>
    </citation>
    <scope>NUCLEOTIDE SEQUENCE</scope>
    <source>
        <strain evidence="2">B5-657</strain>
    </source>
</reference>
<evidence type="ECO:0000313" key="2">
    <source>
        <dbReference type="EMBL" id="MBU3804667.1"/>
    </source>
</evidence>